<dbReference type="KEGG" id="alq:C7Y71_010180"/>
<dbReference type="OrthoDB" id="1119698at2"/>
<name>A0A5P8E8R6_9BACT</name>
<dbReference type="InterPro" id="IPR026350">
    <property type="entry name" value="GxxExxY"/>
</dbReference>
<reference evidence="1 2" key="1">
    <citation type="submission" date="2018-11" db="EMBL/GenBank/DDBJ databases">
        <authorList>
            <person name="Na S.W."/>
            <person name="Baik M."/>
        </authorList>
    </citation>
    <scope>NUCLEOTIDE SEQUENCE [LARGE SCALE GENOMIC DNA]</scope>
    <source>
        <strain evidence="1 2">E39</strain>
    </source>
</reference>
<sequence length="125" mass="14407">MNEDEITYKIRGAIFKVYNELGPGLLESVYEAALLYQLRKDGLYVESQKRLDVYFDGNLLPVDFRLDIVVEDKVIIELKSVEMLKDVHKKQLLTYLKISGRKIGLLVNFNTTDLTKDIVRIVNGL</sequence>
<protein>
    <submittedName>
        <fullName evidence="1">GxxExxY protein</fullName>
    </submittedName>
</protein>
<proteinExistence type="predicted"/>
<evidence type="ECO:0000313" key="1">
    <source>
        <dbReference type="EMBL" id="QFQ13346.1"/>
    </source>
</evidence>
<evidence type="ECO:0000313" key="2">
    <source>
        <dbReference type="Proteomes" id="UP000249375"/>
    </source>
</evidence>
<dbReference type="RefSeq" id="WP_111897576.1">
    <property type="nucleotide sequence ID" value="NZ_CP033459.1"/>
</dbReference>
<dbReference type="NCBIfam" id="TIGR04256">
    <property type="entry name" value="GxxExxY"/>
    <property type="match status" value="1"/>
</dbReference>
<dbReference type="InterPro" id="IPR011604">
    <property type="entry name" value="PDDEXK-like_dom_sf"/>
</dbReference>
<dbReference type="Proteomes" id="UP000249375">
    <property type="component" value="Chromosome"/>
</dbReference>
<dbReference type="AlphaFoldDB" id="A0A5P8E8R6"/>
<dbReference type="Pfam" id="PF13366">
    <property type="entry name" value="PDDEXK_3"/>
    <property type="match status" value="1"/>
</dbReference>
<gene>
    <name evidence="1" type="ORF">C7Y71_010180</name>
</gene>
<dbReference type="Gene3D" id="3.90.320.10">
    <property type="match status" value="1"/>
</dbReference>
<keyword evidence="2" id="KW-1185">Reference proteome</keyword>
<dbReference type="EMBL" id="CP033459">
    <property type="protein sequence ID" value="QFQ13346.1"/>
    <property type="molecule type" value="Genomic_DNA"/>
</dbReference>
<organism evidence="1 2">
    <name type="scientific">Pseudoprevotella muciniphila</name>
    <dbReference type="NCBI Taxonomy" id="2133944"/>
    <lineage>
        <taxon>Bacteria</taxon>
        <taxon>Pseudomonadati</taxon>
        <taxon>Bacteroidota</taxon>
        <taxon>Bacteroidia</taxon>
        <taxon>Bacteroidales</taxon>
        <taxon>Prevotellaceae</taxon>
        <taxon>Pseudoprevotella</taxon>
    </lineage>
</organism>
<accession>A0A5P8E8R6</accession>